<dbReference type="Gene3D" id="3.30.710.10">
    <property type="entry name" value="Potassium Channel Kv1.1, Chain A"/>
    <property type="match status" value="1"/>
</dbReference>
<protein>
    <recommendedName>
        <fullName evidence="1">BTB domain-containing protein</fullName>
    </recommendedName>
</protein>
<evidence type="ECO:0000313" key="2">
    <source>
        <dbReference type="EMBL" id="KAL0165075.1"/>
    </source>
</evidence>
<dbReference type="AlphaFoldDB" id="A0ABD0NU98"/>
<proteinExistence type="predicted"/>
<comment type="caution">
    <text evidence="2">The sequence shown here is derived from an EMBL/GenBank/DDBJ whole genome shotgun (WGS) entry which is preliminary data.</text>
</comment>
<evidence type="ECO:0000313" key="3">
    <source>
        <dbReference type="Proteomes" id="UP001529510"/>
    </source>
</evidence>
<reference evidence="2 3" key="1">
    <citation type="submission" date="2024-05" db="EMBL/GenBank/DDBJ databases">
        <title>Genome sequencing and assembly of Indian major carp, Cirrhinus mrigala (Hamilton, 1822).</title>
        <authorList>
            <person name="Mohindra V."/>
            <person name="Chowdhury L.M."/>
            <person name="Lal K."/>
            <person name="Jena J.K."/>
        </authorList>
    </citation>
    <scope>NUCLEOTIDE SEQUENCE [LARGE SCALE GENOMIC DNA]</scope>
    <source>
        <strain evidence="2">CM1030</strain>
        <tissue evidence="2">Blood</tissue>
    </source>
</reference>
<evidence type="ECO:0000259" key="1">
    <source>
        <dbReference type="Pfam" id="PF00651"/>
    </source>
</evidence>
<name>A0ABD0NU98_CIRMR</name>
<dbReference type="InterPro" id="IPR000210">
    <property type="entry name" value="BTB/POZ_dom"/>
</dbReference>
<keyword evidence="3" id="KW-1185">Reference proteome</keyword>
<feature type="non-terminal residue" evidence="2">
    <location>
        <position position="1"/>
    </location>
</feature>
<feature type="non-terminal residue" evidence="2">
    <location>
        <position position="52"/>
    </location>
</feature>
<organism evidence="2 3">
    <name type="scientific">Cirrhinus mrigala</name>
    <name type="common">Mrigala</name>
    <dbReference type="NCBI Taxonomy" id="683832"/>
    <lineage>
        <taxon>Eukaryota</taxon>
        <taxon>Metazoa</taxon>
        <taxon>Chordata</taxon>
        <taxon>Craniata</taxon>
        <taxon>Vertebrata</taxon>
        <taxon>Euteleostomi</taxon>
        <taxon>Actinopterygii</taxon>
        <taxon>Neopterygii</taxon>
        <taxon>Teleostei</taxon>
        <taxon>Ostariophysi</taxon>
        <taxon>Cypriniformes</taxon>
        <taxon>Cyprinidae</taxon>
        <taxon>Labeoninae</taxon>
        <taxon>Labeonini</taxon>
        <taxon>Cirrhinus</taxon>
    </lineage>
</organism>
<dbReference type="EMBL" id="JAMKFB020000020">
    <property type="protein sequence ID" value="KAL0165075.1"/>
    <property type="molecule type" value="Genomic_DNA"/>
</dbReference>
<sequence length="52" mass="5805">GEKLELKMTNISADVLELLLEFVYTGSLVIHSANAKTLLEAANKFQFNTFCK</sequence>
<dbReference type="SUPFAM" id="SSF54695">
    <property type="entry name" value="POZ domain"/>
    <property type="match status" value="1"/>
</dbReference>
<feature type="domain" description="BTB" evidence="1">
    <location>
        <begin position="4"/>
        <end position="49"/>
    </location>
</feature>
<dbReference type="Proteomes" id="UP001529510">
    <property type="component" value="Unassembled WGS sequence"/>
</dbReference>
<dbReference type="InterPro" id="IPR011333">
    <property type="entry name" value="SKP1/BTB/POZ_sf"/>
</dbReference>
<gene>
    <name evidence="2" type="ORF">M9458_040828</name>
</gene>
<accession>A0ABD0NU98</accession>
<dbReference type="Pfam" id="PF00651">
    <property type="entry name" value="BTB"/>
    <property type="match status" value="1"/>
</dbReference>